<proteinExistence type="predicted"/>
<sequence>MDPLSITAAAVGIAAPTVHCVHLLLEDLQNIVDAPAAIERLKAQLLSVDHALASLQAVTAEQWTYLGDAVLQQSEAAMSACKDACDKFRNKLGRWTRHSDNGELSLQDRVMLGVFKQKHIELMSTQLQQYSITLVSVASIATLHGFLKQNQLGPATVANVSAKEADIATSIATAEDTLAAVDTQLGELCLAGTGENETETDRVDAITQASATRVALGTSRTLLEELLSRAQAAVLTASQKNGMTVNHFTGQNNGMQIGSNYGAISNITFGKK</sequence>
<dbReference type="Proteomes" id="UP001143910">
    <property type="component" value="Unassembled WGS sequence"/>
</dbReference>
<dbReference type="EMBL" id="JANJQO010000729">
    <property type="protein sequence ID" value="KAJ2975265.1"/>
    <property type="molecule type" value="Genomic_DNA"/>
</dbReference>
<evidence type="ECO:0000313" key="2">
    <source>
        <dbReference type="Proteomes" id="UP001143910"/>
    </source>
</evidence>
<name>A0ACC1N8G0_9HYPO</name>
<keyword evidence="2" id="KW-1185">Reference proteome</keyword>
<organism evidence="1 2">
    <name type="scientific">Zarea fungicola</name>
    <dbReference type="NCBI Taxonomy" id="93591"/>
    <lineage>
        <taxon>Eukaryota</taxon>
        <taxon>Fungi</taxon>
        <taxon>Dikarya</taxon>
        <taxon>Ascomycota</taxon>
        <taxon>Pezizomycotina</taxon>
        <taxon>Sordariomycetes</taxon>
        <taxon>Hypocreomycetidae</taxon>
        <taxon>Hypocreales</taxon>
        <taxon>Cordycipitaceae</taxon>
        <taxon>Zarea</taxon>
    </lineage>
</organism>
<evidence type="ECO:0000313" key="1">
    <source>
        <dbReference type="EMBL" id="KAJ2975265.1"/>
    </source>
</evidence>
<reference evidence="1" key="1">
    <citation type="submission" date="2022-08" db="EMBL/GenBank/DDBJ databases">
        <title>Genome Sequence of Lecanicillium fungicola.</title>
        <authorList>
            <person name="Buettner E."/>
        </authorList>
    </citation>
    <scope>NUCLEOTIDE SEQUENCE</scope>
    <source>
        <strain evidence="1">Babe33</strain>
    </source>
</reference>
<accession>A0ACC1N8G0</accession>
<protein>
    <submittedName>
        <fullName evidence="1">Uncharacterized protein</fullName>
    </submittedName>
</protein>
<gene>
    <name evidence="1" type="ORF">NQ176_g5609</name>
</gene>
<comment type="caution">
    <text evidence="1">The sequence shown here is derived from an EMBL/GenBank/DDBJ whole genome shotgun (WGS) entry which is preliminary data.</text>
</comment>